<protein>
    <recommendedName>
        <fullName evidence="3">Reverse transcriptase domain-containing protein</fullName>
    </recommendedName>
</protein>
<dbReference type="Proteomes" id="UP000006882">
    <property type="component" value="Chromosome G1"/>
</dbReference>
<name>A0A251QZ21_PRUPE</name>
<keyword evidence="2" id="KW-1185">Reference proteome</keyword>
<organism evidence="1 2">
    <name type="scientific">Prunus persica</name>
    <name type="common">Peach</name>
    <name type="synonym">Amygdalus persica</name>
    <dbReference type="NCBI Taxonomy" id="3760"/>
    <lineage>
        <taxon>Eukaryota</taxon>
        <taxon>Viridiplantae</taxon>
        <taxon>Streptophyta</taxon>
        <taxon>Embryophyta</taxon>
        <taxon>Tracheophyta</taxon>
        <taxon>Spermatophyta</taxon>
        <taxon>Magnoliopsida</taxon>
        <taxon>eudicotyledons</taxon>
        <taxon>Gunneridae</taxon>
        <taxon>Pentapetalae</taxon>
        <taxon>rosids</taxon>
        <taxon>fabids</taxon>
        <taxon>Rosales</taxon>
        <taxon>Rosaceae</taxon>
        <taxon>Amygdaloideae</taxon>
        <taxon>Amygdaleae</taxon>
        <taxon>Prunus</taxon>
    </lineage>
</organism>
<dbReference type="EMBL" id="CM007651">
    <property type="protein sequence ID" value="ONI29028.1"/>
    <property type="molecule type" value="Genomic_DNA"/>
</dbReference>
<dbReference type="PANTHER" id="PTHR33116">
    <property type="entry name" value="REVERSE TRANSCRIPTASE ZINC-BINDING DOMAIN-CONTAINING PROTEIN-RELATED-RELATED"/>
    <property type="match status" value="1"/>
</dbReference>
<dbReference type="PANTHER" id="PTHR33116:SF86">
    <property type="entry name" value="REVERSE TRANSCRIPTASE DOMAIN-CONTAINING PROTEIN"/>
    <property type="match status" value="1"/>
</dbReference>
<dbReference type="AlphaFoldDB" id="A0A251QZ21"/>
<sequence length="359" mass="42350">MQVFEKLKWVRKGLVDWKRHKWRSSKVYIDNLREKLCAAFRGLVFLGNKIKRLEKDLKTELQKEEQYWKLKSRVEWLQEGDKNTKFFHSKTVSRRRINRLHGLEDQGGIWYGEAYDIKRIVKSYFQDLFMSANPVERQITDNILVVHEILHTLKTAQGSDQQYMAMKLDMAKAYDRVKWAFLDAMMEKLRFESRFRGWIMECVTIVSCKDGLGKYLGLKDDFGASKQQIFESVCQKISVRLHGWAEQFLFAIGKEILFKIVAMAMPNHAMSCFKLSVSLCKEIEGEIARFWWKNGADRKPIHWVGWKKLSRLKKDGGLGFRELTCFNLAMLAKIGWRILCQPQSVKLEILLRRIILSCY</sequence>
<reference evidence="1 2" key="1">
    <citation type="journal article" date="2013" name="Nat. Genet.">
        <title>The high-quality draft genome of peach (Prunus persica) identifies unique patterns of genetic diversity, domestication and genome evolution.</title>
        <authorList>
            <consortium name="International Peach Genome Initiative"/>
            <person name="Verde I."/>
            <person name="Abbott A.G."/>
            <person name="Scalabrin S."/>
            <person name="Jung S."/>
            <person name="Shu S."/>
            <person name="Marroni F."/>
            <person name="Zhebentyayeva T."/>
            <person name="Dettori M.T."/>
            <person name="Grimwood J."/>
            <person name="Cattonaro F."/>
            <person name="Zuccolo A."/>
            <person name="Rossini L."/>
            <person name="Jenkins J."/>
            <person name="Vendramin E."/>
            <person name="Meisel L.A."/>
            <person name="Decroocq V."/>
            <person name="Sosinski B."/>
            <person name="Prochnik S."/>
            <person name="Mitros T."/>
            <person name="Policriti A."/>
            <person name="Cipriani G."/>
            <person name="Dondini L."/>
            <person name="Ficklin S."/>
            <person name="Goodstein D.M."/>
            <person name="Xuan P."/>
            <person name="Del Fabbro C."/>
            <person name="Aramini V."/>
            <person name="Copetti D."/>
            <person name="Gonzalez S."/>
            <person name="Horner D.S."/>
            <person name="Falchi R."/>
            <person name="Lucas S."/>
            <person name="Mica E."/>
            <person name="Maldonado J."/>
            <person name="Lazzari B."/>
            <person name="Bielenberg D."/>
            <person name="Pirona R."/>
            <person name="Miculan M."/>
            <person name="Barakat A."/>
            <person name="Testolin R."/>
            <person name="Stella A."/>
            <person name="Tartarini S."/>
            <person name="Tonutti P."/>
            <person name="Arus P."/>
            <person name="Orellana A."/>
            <person name="Wells C."/>
            <person name="Main D."/>
            <person name="Vizzotto G."/>
            <person name="Silva H."/>
            <person name="Salamini F."/>
            <person name="Schmutz J."/>
            <person name="Morgante M."/>
            <person name="Rokhsar D.S."/>
        </authorList>
    </citation>
    <scope>NUCLEOTIDE SEQUENCE [LARGE SCALE GENOMIC DNA]</scope>
    <source>
        <strain evidence="2">cv. Nemared</strain>
    </source>
</reference>
<dbReference type="Gramene" id="ONI29028">
    <property type="protein sequence ID" value="ONI29028"/>
    <property type="gene ID" value="PRUPE_1G176500"/>
</dbReference>
<proteinExistence type="predicted"/>
<accession>A0A251QZ21</accession>
<evidence type="ECO:0008006" key="3">
    <source>
        <dbReference type="Google" id="ProtNLM"/>
    </source>
</evidence>
<evidence type="ECO:0000313" key="2">
    <source>
        <dbReference type="Proteomes" id="UP000006882"/>
    </source>
</evidence>
<gene>
    <name evidence="1" type="ORF">PRUPE_1G176500</name>
</gene>
<dbReference type="eggNOG" id="KOG1075">
    <property type="taxonomic scope" value="Eukaryota"/>
</dbReference>
<evidence type="ECO:0000313" key="1">
    <source>
        <dbReference type="EMBL" id="ONI29028.1"/>
    </source>
</evidence>